<proteinExistence type="predicted"/>
<organism evidence="4 5">
    <name type="scientific">Prochlorothrix hollandica PCC 9006 = CALU 1027</name>
    <dbReference type="NCBI Taxonomy" id="317619"/>
    <lineage>
        <taxon>Bacteria</taxon>
        <taxon>Bacillati</taxon>
        <taxon>Cyanobacteriota</taxon>
        <taxon>Cyanophyceae</taxon>
        <taxon>Prochlorotrichales</taxon>
        <taxon>Prochlorotrichaceae</taxon>
        <taxon>Prochlorothrix</taxon>
    </lineage>
</organism>
<evidence type="ECO:0008006" key="6">
    <source>
        <dbReference type="Google" id="ProtNLM"/>
    </source>
</evidence>
<name>A0A0M2PXI9_PROHO</name>
<dbReference type="Proteomes" id="UP000034681">
    <property type="component" value="Unassembled WGS sequence"/>
</dbReference>
<evidence type="ECO:0000259" key="3">
    <source>
        <dbReference type="Pfam" id="PF17148"/>
    </source>
</evidence>
<sequence length="932" mass="104021">MVAAVLLLEGPGAIAALPASPRSIVAQRPELATGDMEPEESPAEGEEGETPKGPADPAALKPFAEVVEDLERSQGLFTLYQKPDDNTVLLEIRPDQFNHHYLLSATINAGVGEFGLYRGIPLQEFAFTLRRFKNTLQIIVPNSLFRDSRPPSQSPPLETDLFSDSVVFTLPILSEGEESNTVLVDFSPLLLDPATGFGSFSLLSVLGYGADASQSYVRDAAAFPQNLEFDLTYRFTGSPADALLALSTLPDPSSFNLGLHYSLSQLPVLDTYRPRVADERVGYFVTAYQDLAKTLGRDRFVRYINRWHLEKEDPQADLSPPVKPIVFWIDKAMPPQYRQAVEEGVLMWNPAFEAIGFQNALEVRQMPEDADWDAADSRYNTIRWTDSVDGGFALAMPRTSPITGEILGADIVMDANMLRYTGSEYIDLVNDPLGSAVHWGQLTQQPGICDASMAMAYIRSAPVRQWVQRWVQSPAAQRDDRCYGLAASQQLAVGSMVLSMVDNALPSSAAMQDYVHQFVRHVIAHEVGHTLGLRHNFHASTLRDPHELQDRELTQREGLVGSLMDYVPVNLAPPDLEQGEYFPSSLGPYDYWAIAYGYTPLDSLTPQAERNQLQAIARQAPDPALDYGTDEDLWSALDPTVAAFDLSSDPLTYNTWQMDIATDLWGKLDKRFPSQGRSYTEARPIFSQLLNHYFLNASLLSDYVGGRSLNRYQGGDAPDRRPFEPIPVETQRQALALLEDRVFSADAFEFPPELPSKLGVSRWFHQGSFPAIQDLEYPLADSILIRQTFILGNLLMADRLERLRDGEVMYPTQESLTLPELFDSLQAHIWLDPLADRGSDLPLLQRRLQNQYVSTLLSITDPTALETATSLPDIISWIFTYDAPEEARSLARYQLNQLDQAITSSLNQGNLSLTTRTHLEGSRDRIRRILNP</sequence>
<reference evidence="4" key="1">
    <citation type="submission" date="2012-04" db="EMBL/GenBank/DDBJ databases">
        <authorList>
            <person name="Borisov I.G."/>
            <person name="Ivanikova N.V."/>
            <person name="Pinevich A.V."/>
        </authorList>
    </citation>
    <scope>NUCLEOTIDE SEQUENCE</scope>
    <source>
        <strain evidence="4">CALU 1027</strain>
    </source>
</reference>
<feature type="compositionally biased region" description="Acidic residues" evidence="1">
    <location>
        <begin position="36"/>
        <end position="48"/>
    </location>
</feature>
<evidence type="ECO:0000259" key="2">
    <source>
        <dbReference type="Pfam" id="PF16313"/>
    </source>
</evidence>
<dbReference type="GO" id="GO:0008237">
    <property type="term" value="F:metallopeptidase activity"/>
    <property type="evidence" value="ECO:0007669"/>
    <property type="project" value="InterPro"/>
</dbReference>
<dbReference type="Pfam" id="PF17148">
    <property type="entry name" value="DUF5117"/>
    <property type="match status" value="1"/>
</dbReference>
<keyword evidence="5" id="KW-1185">Reference proteome</keyword>
<dbReference type="PANTHER" id="PTHR38478:SF1">
    <property type="entry name" value="ZINC DEPENDENT METALLOPROTEASE DOMAIN LIPOPROTEIN"/>
    <property type="match status" value="1"/>
</dbReference>
<dbReference type="CDD" id="cd04276">
    <property type="entry name" value="ZnMc_MMP_like_2"/>
    <property type="match status" value="1"/>
</dbReference>
<evidence type="ECO:0000313" key="5">
    <source>
        <dbReference type="Proteomes" id="UP000034681"/>
    </source>
</evidence>
<dbReference type="Gene3D" id="3.40.390.10">
    <property type="entry name" value="Collagenase (Catalytic Domain)"/>
    <property type="match status" value="1"/>
</dbReference>
<protein>
    <recommendedName>
        <fullName evidence="6">Peptidase M43</fullName>
    </recommendedName>
</protein>
<dbReference type="STRING" id="317619.GCA_000332315_04596"/>
<feature type="domain" description="DUF5117" evidence="3">
    <location>
        <begin position="134"/>
        <end position="311"/>
    </location>
</feature>
<accession>A0A0M2PXI9</accession>
<dbReference type="EMBL" id="AJTX02000003">
    <property type="protein sequence ID" value="KKJ00875.1"/>
    <property type="molecule type" value="Genomic_DNA"/>
</dbReference>
<gene>
    <name evidence="4" type="ORF">PROH_06020</name>
</gene>
<dbReference type="InterPro" id="IPR034032">
    <property type="entry name" value="Zn_MMP-like_bac"/>
</dbReference>
<dbReference type="AlphaFoldDB" id="A0A0M2PXI9"/>
<feature type="region of interest" description="Disordered" evidence="1">
    <location>
        <begin position="26"/>
        <end position="56"/>
    </location>
</feature>
<dbReference type="Pfam" id="PF16313">
    <property type="entry name" value="DUF4953"/>
    <property type="match status" value="1"/>
</dbReference>
<dbReference type="InterPro" id="IPR024079">
    <property type="entry name" value="MetalloPept_cat_dom_sf"/>
</dbReference>
<dbReference type="PANTHER" id="PTHR38478">
    <property type="entry name" value="PEPTIDASE M1A AND M12B"/>
    <property type="match status" value="1"/>
</dbReference>
<feature type="domain" description="EcxA zinc-binding" evidence="2">
    <location>
        <begin position="510"/>
        <end position="831"/>
    </location>
</feature>
<dbReference type="SUPFAM" id="SSF55486">
    <property type="entry name" value="Metalloproteases ('zincins'), catalytic domain"/>
    <property type="match status" value="1"/>
</dbReference>
<evidence type="ECO:0000256" key="1">
    <source>
        <dbReference type="SAM" id="MobiDB-lite"/>
    </source>
</evidence>
<dbReference type="InterPro" id="IPR032534">
    <property type="entry name" value="EcxA_zinc-bd"/>
</dbReference>
<evidence type="ECO:0000313" key="4">
    <source>
        <dbReference type="EMBL" id="KKJ00875.1"/>
    </source>
</evidence>
<dbReference type="eggNOG" id="COG5549">
    <property type="taxonomic scope" value="Bacteria"/>
</dbReference>
<comment type="caution">
    <text evidence="4">The sequence shown here is derived from an EMBL/GenBank/DDBJ whole genome shotgun (WGS) entry which is preliminary data.</text>
</comment>
<dbReference type="InterPro" id="IPR033413">
    <property type="entry name" value="DUF5117"/>
</dbReference>